<name>A0A1X7NUU0_9MICO</name>
<reference evidence="3" key="1">
    <citation type="submission" date="2017-04" db="EMBL/GenBank/DDBJ databases">
        <authorList>
            <person name="Varghese N."/>
            <person name="Submissions S."/>
        </authorList>
    </citation>
    <scope>NUCLEOTIDE SEQUENCE [LARGE SCALE GENOMIC DNA]</scope>
    <source>
        <strain evidence="3">VKM Ac-2121</strain>
    </source>
</reference>
<accession>A0A1X7NUU0</accession>
<dbReference type="RefSeq" id="WP_085476350.1">
    <property type="nucleotide sequence ID" value="NZ_FXBM01000002.1"/>
</dbReference>
<evidence type="ECO:0000313" key="3">
    <source>
        <dbReference type="Proteomes" id="UP000193711"/>
    </source>
</evidence>
<dbReference type="STRING" id="1891671.SAMN06295885_1858"/>
<sequence length="242" mass="25518">MADTAAPARAVLLHRVLVWGALSTATGRERRFGRTVASVEAELAGYRLTSVHSGAPVPPSHFAGTVLRRGTCRDRLPVTALELTYPEMRGLDADCEPLSGRVRVLPDSGPEAWLYSPRAGLEPAPPEFSAAPLILATPAGGRPVPEPGQDVVLVGSHLGETVTRRVTLRVGHVDDSWGPNGLVRLEGAVRSGDWTTRATATIRIGTTDATEGSLVVNAGTGFDDQATDGPPSSDLLRLPDRP</sequence>
<keyword evidence="3" id="KW-1185">Reference proteome</keyword>
<protein>
    <submittedName>
        <fullName evidence="2">Uncharacterized protein</fullName>
    </submittedName>
</protein>
<dbReference type="OrthoDB" id="9929857at2"/>
<proteinExistence type="predicted"/>
<dbReference type="Proteomes" id="UP000193711">
    <property type="component" value="Unassembled WGS sequence"/>
</dbReference>
<evidence type="ECO:0000313" key="2">
    <source>
        <dbReference type="EMBL" id="SMH41995.1"/>
    </source>
</evidence>
<dbReference type="AlphaFoldDB" id="A0A1X7NUU0"/>
<organism evidence="2 3">
    <name type="scientific">Rathayibacter oskolensis</name>
    <dbReference type="NCBI Taxonomy" id="1891671"/>
    <lineage>
        <taxon>Bacteria</taxon>
        <taxon>Bacillati</taxon>
        <taxon>Actinomycetota</taxon>
        <taxon>Actinomycetes</taxon>
        <taxon>Micrococcales</taxon>
        <taxon>Microbacteriaceae</taxon>
        <taxon>Rathayibacter</taxon>
    </lineage>
</organism>
<gene>
    <name evidence="2" type="ORF">SAMN06295885_1858</name>
</gene>
<dbReference type="EMBL" id="FXBM01000002">
    <property type="protein sequence ID" value="SMH41995.1"/>
    <property type="molecule type" value="Genomic_DNA"/>
</dbReference>
<evidence type="ECO:0000256" key="1">
    <source>
        <dbReference type="SAM" id="MobiDB-lite"/>
    </source>
</evidence>
<feature type="region of interest" description="Disordered" evidence="1">
    <location>
        <begin position="219"/>
        <end position="242"/>
    </location>
</feature>